<dbReference type="InterPro" id="IPR050810">
    <property type="entry name" value="Bact_Secretion_Sys_Channel"/>
</dbReference>
<evidence type="ECO:0000313" key="4">
    <source>
        <dbReference type="EMBL" id="KMT66035.1"/>
    </source>
</evidence>
<evidence type="ECO:0000259" key="2">
    <source>
        <dbReference type="Pfam" id="PF00263"/>
    </source>
</evidence>
<dbReference type="InterPro" id="IPR013358">
    <property type="entry name" value="Pilus_biogenesis_MshL"/>
</dbReference>
<evidence type="ECO:0000259" key="3">
    <source>
        <dbReference type="Pfam" id="PF07655"/>
    </source>
</evidence>
<reference evidence="4 5" key="1">
    <citation type="submission" date="2015-04" db="EMBL/GenBank/DDBJ databases">
        <title>Draft Genome Sequence of the Novel Agar-Digesting Marine Bacterium Q1.</title>
        <authorList>
            <person name="Li Y."/>
            <person name="Li D."/>
            <person name="Chen G."/>
            <person name="Du Z."/>
        </authorList>
    </citation>
    <scope>NUCLEOTIDE SEQUENCE [LARGE SCALE GENOMIC DNA]</scope>
    <source>
        <strain evidence="4 5">Q1</strain>
    </source>
</reference>
<sequence length="547" mass="59134">MRINLFFLIIAVNLLASCQTTQLQPEIDSALKETKSEKKKIPAQVLADLMPQLEQMSSTEQVAEQRFDIDAQNVEIGAFFQSLVTGTQLNVILHPNTSGEISLTLKGVTLKEVVELISDMYGYDIKLKGRILQIYPAGLRTETISVNYLAMQRSGASYTSITSGGVSNASNGNQQSSGGSSRGQNSNSNLGLTGQNANNSSSDFGSSNISNGTTIVSGSNNDFWKDLKQALTTLIGDSENRSIIVNPQAGLVTVRAFPDEIRNIKEFLAATEEQMQRQVILEVKVIEVSLNDDYQQGIEWQTILGPQNNTTVLSGRSGGSIQNAVSSVLGGVTSITVNRSDFTGLVQLLQTQGDAQVLSSPRLTASNNQKAVIKVGTDEYFVTEVSTTTVTGTATTSSPNIELEPFFSGIALDVTPQIDENGSVTLHVHPSVIDTSEQIKVVTLNQQDFTLPLAQSNVRESDTIIRANSGEIVVIGGLMQTLTSKVDASTPLLGDIPYLGELFKSKTEKSLKKELIIMIKPTVVGAGTWQEQLKRSSDLLDKWYKSE</sequence>
<dbReference type="InterPro" id="IPR004846">
    <property type="entry name" value="T2SS/T3SS_dom"/>
</dbReference>
<dbReference type="PROSITE" id="PS51257">
    <property type="entry name" value="PROKAR_LIPOPROTEIN"/>
    <property type="match status" value="1"/>
</dbReference>
<accession>A0A0J8GTF4</accession>
<feature type="domain" description="Secretin N-terminal" evidence="3">
    <location>
        <begin position="141"/>
        <end position="249"/>
    </location>
</feature>
<dbReference type="PANTHER" id="PTHR30332">
    <property type="entry name" value="PROBABLE GENERAL SECRETION PATHWAY PROTEIN D"/>
    <property type="match status" value="1"/>
</dbReference>
<evidence type="ECO:0000313" key="5">
    <source>
        <dbReference type="Proteomes" id="UP000037600"/>
    </source>
</evidence>
<dbReference type="NCBIfam" id="TIGR02519">
    <property type="entry name" value="pilus_MshL"/>
    <property type="match status" value="1"/>
</dbReference>
<organism evidence="4 5">
    <name type="scientific">Catenovulum maritimum</name>
    <dbReference type="NCBI Taxonomy" id="1513271"/>
    <lineage>
        <taxon>Bacteria</taxon>
        <taxon>Pseudomonadati</taxon>
        <taxon>Pseudomonadota</taxon>
        <taxon>Gammaproteobacteria</taxon>
        <taxon>Alteromonadales</taxon>
        <taxon>Alteromonadaceae</taxon>
        <taxon>Catenovulum</taxon>
    </lineage>
</organism>
<feature type="compositionally biased region" description="Low complexity" evidence="1">
    <location>
        <begin position="166"/>
        <end position="189"/>
    </location>
</feature>
<dbReference type="InterPro" id="IPR001775">
    <property type="entry name" value="GspD/PilQ"/>
</dbReference>
<dbReference type="PATRIC" id="fig|1513271.3.peg.1268"/>
<keyword evidence="5" id="KW-1185">Reference proteome</keyword>
<dbReference type="PRINTS" id="PR00811">
    <property type="entry name" value="BCTERIALGSPD"/>
</dbReference>
<dbReference type="AlphaFoldDB" id="A0A0J8GTF4"/>
<dbReference type="EMBL" id="LAZL01000007">
    <property type="protein sequence ID" value="KMT66035.1"/>
    <property type="molecule type" value="Genomic_DNA"/>
</dbReference>
<dbReference type="InterPro" id="IPR011514">
    <property type="entry name" value="Secretin_N_2"/>
</dbReference>
<gene>
    <name evidence="4" type="ORF">XM47_06190</name>
</gene>
<dbReference type="Pfam" id="PF00263">
    <property type="entry name" value="Secretin"/>
    <property type="match status" value="1"/>
</dbReference>
<dbReference type="PANTHER" id="PTHR30332:SF17">
    <property type="entry name" value="TYPE IV PILIATION SYSTEM PROTEIN DR_0774-RELATED"/>
    <property type="match status" value="1"/>
</dbReference>
<feature type="compositionally biased region" description="Low complexity" evidence="1">
    <location>
        <begin position="196"/>
        <end position="206"/>
    </location>
</feature>
<dbReference type="GO" id="GO:0009306">
    <property type="term" value="P:protein secretion"/>
    <property type="evidence" value="ECO:0007669"/>
    <property type="project" value="InterPro"/>
</dbReference>
<dbReference type="GO" id="GO:0015627">
    <property type="term" value="C:type II protein secretion system complex"/>
    <property type="evidence" value="ECO:0007669"/>
    <property type="project" value="TreeGrafter"/>
</dbReference>
<dbReference type="RefSeq" id="WP_048690796.1">
    <property type="nucleotide sequence ID" value="NZ_KQ130485.1"/>
</dbReference>
<dbReference type="GO" id="GO:0019867">
    <property type="term" value="C:outer membrane"/>
    <property type="evidence" value="ECO:0007669"/>
    <property type="project" value="InterPro"/>
</dbReference>
<dbReference type="Gene3D" id="3.55.50.30">
    <property type="match status" value="1"/>
</dbReference>
<proteinExistence type="predicted"/>
<dbReference type="STRING" id="1513271.XM47_06190"/>
<feature type="domain" description="Type II/III secretion system secretin-like" evidence="2">
    <location>
        <begin position="349"/>
        <end position="524"/>
    </location>
</feature>
<evidence type="ECO:0000256" key="1">
    <source>
        <dbReference type="SAM" id="MobiDB-lite"/>
    </source>
</evidence>
<comment type="caution">
    <text evidence="4">The sequence shown here is derived from an EMBL/GenBank/DDBJ whole genome shotgun (WGS) entry which is preliminary data.</text>
</comment>
<dbReference type="GO" id="GO:0009297">
    <property type="term" value="P:pilus assembly"/>
    <property type="evidence" value="ECO:0007669"/>
    <property type="project" value="InterPro"/>
</dbReference>
<feature type="region of interest" description="Disordered" evidence="1">
    <location>
        <begin position="166"/>
        <end position="206"/>
    </location>
</feature>
<dbReference type="Proteomes" id="UP000037600">
    <property type="component" value="Unassembled WGS sequence"/>
</dbReference>
<dbReference type="Pfam" id="PF07655">
    <property type="entry name" value="Secretin_N_2"/>
    <property type="match status" value="1"/>
</dbReference>
<protein>
    <submittedName>
        <fullName evidence="4">MSHA biogenesis protein MshL</fullName>
    </submittedName>
</protein>
<dbReference type="OrthoDB" id="9775455at2"/>
<name>A0A0J8GTF4_9ALTE</name>